<keyword evidence="16" id="KW-1185">Reference proteome</keyword>
<dbReference type="NCBIfam" id="NF001100">
    <property type="entry name" value="PRK00133.1"/>
    <property type="match status" value="1"/>
</dbReference>
<evidence type="ECO:0000256" key="10">
    <source>
        <dbReference type="ARBA" id="ARBA00023146"/>
    </source>
</evidence>
<dbReference type="SUPFAM" id="SSF52833">
    <property type="entry name" value="Thioredoxin-like"/>
    <property type="match status" value="1"/>
</dbReference>
<keyword evidence="5" id="KW-0963">Cytoplasm</keyword>
<dbReference type="GO" id="GO:0017101">
    <property type="term" value="C:aminoacyl-tRNA synthetase multienzyme complex"/>
    <property type="evidence" value="ECO:0007669"/>
    <property type="project" value="TreeGrafter"/>
</dbReference>
<evidence type="ECO:0000259" key="14">
    <source>
        <dbReference type="PROSITE" id="PS51185"/>
    </source>
</evidence>
<evidence type="ECO:0000256" key="4">
    <source>
        <dbReference type="ARBA" id="ARBA00018335"/>
    </source>
</evidence>
<dbReference type="PROSITE" id="PS00178">
    <property type="entry name" value="AA_TRNA_LIGASE_I"/>
    <property type="match status" value="1"/>
</dbReference>
<dbReference type="InterPro" id="IPR009080">
    <property type="entry name" value="tRNAsynth_Ia_anticodon-bd"/>
</dbReference>
<comment type="caution">
    <text evidence="15">The sequence shown here is derived from an EMBL/GenBank/DDBJ whole genome shotgun (WGS) entry which is preliminary data.</text>
</comment>
<dbReference type="GO" id="GO:0004825">
    <property type="term" value="F:methionine-tRNA ligase activity"/>
    <property type="evidence" value="ECO:0007669"/>
    <property type="project" value="UniProtKB-EC"/>
</dbReference>
<dbReference type="Gene3D" id="1.10.730.10">
    <property type="entry name" value="Isoleucyl-tRNA Synthetase, Domain 1"/>
    <property type="match status" value="1"/>
</dbReference>
<dbReference type="Gene3D" id="3.40.30.10">
    <property type="entry name" value="Glutaredoxin"/>
    <property type="match status" value="1"/>
</dbReference>
<evidence type="ECO:0000256" key="9">
    <source>
        <dbReference type="ARBA" id="ARBA00022917"/>
    </source>
</evidence>
<dbReference type="Gene3D" id="3.40.50.620">
    <property type="entry name" value="HUPs"/>
    <property type="match status" value="1"/>
</dbReference>
<dbReference type="Pfam" id="PF18485">
    <property type="entry name" value="GST_N_5"/>
    <property type="match status" value="1"/>
</dbReference>
<reference evidence="15 16" key="1">
    <citation type="journal article" date="2017" name="Gigascience">
        <title>Draft genome of the honey bee ectoparasitic mite, Tropilaelaps mercedesae, is shaped by the parasitic life history.</title>
        <authorList>
            <person name="Dong X."/>
            <person name="Armstrong S.D."/>
            <person name="Xia D."/>
            <person name="Makepeace B.L."/>
            <person name="Darby A.C."/>
            <person name="Kadowaki T."/>
        </authorList>
    </citation>
    <scope>NUCLEOTIDE SEQUENCE [LARGE SCALE GENOMIC DNA]</scope>
    <source>
        <strain evidence="15">Wuxi-XJTLU</strain>
    </source>
</reference>
<comment type="catalytic activity">
    <reaction evidence="12">
        <text>tRNA(Met) + L-methionine + ATP = L-methionyl-tRNA(Met) + AMP + diphosphate</text>
        <dbReference type="Rhea" id="RHEA:13481"/>
        <dbReference type="Rhea" id="RHEA-COMP:9667"/>
        <dbReference type="Rhea" id="RHEA-COMP:9698"/>
        <dbReference type="ChEBI" id="CHEBI:30616"/>
        <dbReference type="ChEBI" id="CHEBI:33019"/>
        <dbReference type="ChEBI" id="CHEBI:57844"/>
        <dbReference type="ChEBI" id="CHEBI:78442"/>
        <dbReference type="ChEBI" id="CHEBI:78530"/>
        <dbReference type="ChEBI" id="CHEBI:456215"/>
        <dbReference type="EC" id="6.1.1.10"/>
    </reaction>
</comment>
<dbReference type="InterPro" id="IPR023458">
    <property type="entry name" value="Met-tRNA_ligase_1"/>
</dbReference>
<dbReference type="InterPro" id="IPR041598">
    <property type="entry name" value="MARS_N"/>
</dbReference>
<dbReference type="InterPro" id="IPR014758">
    <property type="entry name" value="Met-tRNA_synth"/>
</dbReference>
<dbReference type="Pfam" id="PF19303">
    <property type="entry name" value="Anticodon_3"/>
    <property type="match status" value="1"/>
</dbReference>
<keyword evidence="9 13" id="KW-0648">Protein biosynthesis</keyword>
<dbReference type="InterPro" id="IPR001412">
    <property type="entry name" value="aa-tRNA-synth_I_CS"/>
</dbReference>
<dbReference type="CDD" id="cd00939">
    <property type="entry name" value="MetRS_RNA"/>
    <property type="match status" value="1"/>
</dbReference>
<protein>
    <recommendedName>
        <fullName evidence="4">Methionine--tRNA ligase, cytoplasmic</fullName>
        <ecNumber evidence="3">6.1.1.10</ecNumber>
    </recommendedName>
    <alternativeName>
        <fullName evidence="11">Methionyl-tRNA synthetase</fullName>
    </alternativeName>
</protein>
<accession>A0A1V9XXZ8</accession>
<dbReference type="Gene3D" id="1.10.287.10">
    <property type="entry name" value="S15/NS1, RNA-binding"/>
    <property type="match status" value="1"/>
</dbReference>
<dbReference type="SUPFAM" id="SSF47323">
    <property type="entry name" value="Anticodon-binding domain of a subclass of class I aminoacyl-tRNA synthetases"/>
    <property type="match status" value="1"/>
</dbReference>
<evidence type="ECO:0000256" key="7">
    <source>
        <dbReference type="ARBA" id="ARBA00022741"/>
    </source>
</evidence>
<evidence type="ECO:0000256" key="3">
    <source>
        <dbReference type="ARBA" id="ARBA00012838"/>
    </source>
</evidence>
<dbReference type="PANTHER" id="PTHR45765:SF1">
    <property type="entry name" value="METHIONINE--TRNA LIGASE, CYTOPLASMIC"/>
    <property type="match status" value="1"/>
</dbReference>
<dbReference type="InterPro" id="IPR029038">
    <property type="entry name" value="MetRS_Zn"/>
</dbReference>
<evidence type="ECO:0000256" key="8">
    <source>
        <dbReference type="ARBA" id="ARBA00022840"/>
    </source>
</evidence>
<dbReference type="SUPFAM" id="SSF57770">
    <property type="entry name" value="Methionyl-tRNA synthetase (MetRS), Zn-domain"/>
    <property type="match status" value="1"/>
</dbReference>
<feature type="domain" description="WHEP-TRS" evidence="14">
    <location>
        <begin position="785"/>
        <end position="841"/>
    </location>
</feature>
<proteinExistence type="inferred from homology"/>
<keyword evidence="6 13" id="KW-0436">Ligase</keyword>
<dbReference type="EMBL" id="MNPL01002359">
    <property type="protein sequence ID" value="OQR78339.1"/>
    <property type="molecule type" value="Genomic_DNA"/>
</dbReference>
<dbReference type="HAMAP" id="MF_00098">
    <property type="entry name" value="Met_tRNA_synth_type1"/>
    <property type="match status" value="1"/>
</dbReference>
<dbReference type="OrthoDB" id="5844513at2759"/>
<organism evidence="15 16">
    <name type="scientific">Tropilaelaps mercedesae</name>
    <dbReference type="NCBI Taxonomy" id="418985"/>
    <lineage>
        <taxon>Eukaryota</taxon>
        <taxon>Metazoa</taxon>
        <taxon>Ecdysozoa</taxon>
        <taxon>Arthropoda</taxon>
        <taxon>Chelicerata</taxon>
        <taxon>Arachnida</taxon>
        <taxon>Acari</taxon>
        <taxon>Parasitiformes</taxon>
        <taxon>Mesostigmata</taxon>
        <taxon>Gamasina</taxon>
        <taxon>Dermanyssoidea</taxon>
        <taxon>Laelapidae</taxon>
        <taxon>Tropilaelaps</taxon>
    </lineage>
</organism>
<dbReference type="CDD" id="cd00814">
    <property type="entry name" value="MetRS_core"/>
    <property type="match status" value="1"/>
</dbReference>
<dbReference type="CDD" id="cd07957">
    <property type="entry name" value="Anticodon_Ia_Met"/>
    <property type="match status" value="1"/>
</dbReference>
<dbReference type="GO" id="GO:0005829">
    <property type="term" value="C:cytosol"/>
    <property type="evidence" value="ECO:0007669"/>
    <property type="project" value="TreeGrafter"/>
</dbReference>
<dbReference type="SUPFAM" id="SSF47060">
    <property type="entry name" value="S15/NS1 RNA-binding domain"/>
    <property type="match status" value="1"/>
</dbReference>
<evidence type="ECO:0000256" key="2">
    <source>
        <dbReference type="ARBA" id="ARBA00005594"/>
    </source>
</evidence>
<sequence>MKLYIGEGSVQVCKLDAILHVTKSKVNRIQCTVKESPLKRLPTFELPDGDYLFSANAICRYLWHEAGNTVNSEDEHWLSYESLVLLPTVAGILQGKKASLRLQDFNTPPRQASLGYLVTCSTLSALSTNKNYTSILSSIPFYMKFATDFGSKIPKSIASESLQGLYIDHVQANSQADTIDEQNLKLTSEFIEKVTATWNEKIGGTPLLQKNTTILPEKGKRNILVTAALPYINNVPHLGNIVGSVLSADVFARFCRMRGYNTLYIGGTDEYGTATETKALEMECTPKELCDKFHDIHRDIYKWFNIEFDYFGRTSTPKQTEVAQTIFRKLHANGFLNEDSVEQLYCEKCPRFLADRFVEGICPICAYEDARGDQCDKCSKLINAVELKNPKCKLCKTTPVVRTSRHLFLDLPKIEPAYRKWQEQSVSTGQWTQSAKVITNSWLRDGLRPRCITRDLKWGIPVPVKGFEGKVFYVWFDAPIGYMSITASYTDHWEKWWKNPDEVELYQYMGKDNVLFHSLIFPMCLIGTGENFTKVSNVVATEYLNYEDTKFSKSRGIGVFGTDAKETGIAPDVWRFYMMYLRPESQDTAFSWIDLQTKNNSELLNNLGNFINRCLTFTGNNFIGKIPPFIGDLLKDDKIVIAQVSRFYHDFLHNLEHNHIRDALRSLLMISKVGNQYIQSTKPWELVKAADTKARCGSILYVGVQICALIAGCLEPFMPDTAKELRRQLNIPQLQLENQFRPLIPSGHKIKNSAPLFKKIESDAIEKFRKKFGGHQQQPIQSTTNPAELEAKVKKQGDKVRALKSSKANKETITREVNALLDLKIQLEAALKVATTAAVDPTASVSPIEPEAKIKEQGGKFRALKNSKADKVAVTIGRNCISAQETT</sequence>
<dbReference type="PRINTS" id="PR01041">
    <property type="entry name" value="TRNASYNTHMET"/>
</dbReference>
<dbReference type="Pfam" id="PF00458">
    <property type="entry name" value="WHEP-TRS"/>
    <property type="match status" value="1"/>
</dbReference>
<dbReference type="Gene3D" id="2.20.28.20">
    <property type="entry name" value="Methionyl-tRNA synthetase, Zn-domain"/>
    <property type="match status" value="1"/>
</dbReference>
<dbReference type="Pfam" id="PF09334">
    <property type="entry name" value="tRNA-synt_1g"/>
    <property type="match status" value="1"/>
</dbReference>
<dbReference type="GO" id="GO:0005524">
    <property type="term" value="F:ATP binding"/>
    <property type="evidence" value="ECO:0007669"/>
    <property type="project" value="UniProtKB-KW"/>
</dbReference>
<dbReference type="FunFam" id="2.20.28.20:FF:000001">
    <property type="entry name" value="Methionine--tRNA ligase"/>
    <property type="match status" value="1"/>
</dbReference>
<evidence type="ECO:0000313" key="15">
    <source>
        <dbReference type="EMBL" id="OQR78339.1"/>
    </source>
</evidence>
<dbReference type="EC" id="6.1.1.10" evidence="3"/>
<dbReference type="InParanoid" id="A0A1V9XXZ8"/>
<dbReference type="InterPro" id="IPR036249">
    <property type="entry name" value="Thioredoxin-like_sf"/>
</dbReference>
<dbReference type="InterPro" id="IPR000738">
    <property type="entry name" value="WHEP-TRS_dom"/>
</dbReference>
<dbReference type="InterPro" id="IPR033911">
    <property type="entry name" value="MetRS_core"/>
</dbReference>
<gene>
    <name evidence="15" type="ORF">BIW11_00319</name>
</gene>
<evidence type="ECO:0000256" key="5">
    <source>
        <dbReference type="ARBA" id="ARBA00022490"/>
    </source>
</evidence>
<evidence type="ECO:0000256" key="13">
    <source>
        <dbReference type="RuleBase" id="RU363039"/>
    </source>
</evidence>
<name>A0A1V9XXZ8_9ACAR</name>
<evidence type="ECO:0000313" key="16">
    <source>
        <dbReference type="Proteomes" id="UP000192247"/>
    </source>
</evidence>
<dbReference type="InterPro" id="IPR015413">
    <property type="entry name" value="Methionyl/Leucyl_tRNA_Synth"/>
</dbReference>
<dbReference type="GO" id="GO:0006431">
    <property type="term" value="P:methionyl-tRNA aminoacylation"/>
    <property type="evidence" value="ECO:0007669"/>
    <property type="project" value="InterPro"/>
</dbReference>
<dbReference type="FunCoup" id="A0A1V9XXZ8">
    <property type="interactions" value="1426"/>
</dbReference>
<keyword evidence="8 13" id="KW-0067">ATP-binding</keyword>
<keyword evidence="10 13" id="KW-0030">Aminoacyl-tRNA synthetase</keyword>
<dbReference type="InterPro" id="IPR041872">
    <property type="entry name" value="Anticodon_Met"/>
</dbReference>
<dbReference type="AlphaFoldDB" id="A0A1V9XXZ8"/>
<dbReference type="PROSITE" id="PS51185">
    <property type="entry name" value="WHEP_TRS_2"/>
    <property type="match status" value="1"/>
</dbReference>
<evidence type="ECO:0000256" key="12">
    <source>
        <dbReference type="ARBA" id="ARBA00047364"/>
    </source>
</evidence>
<keyword evidence="7 13" id="KW-0547">Nucleotide-binding</keyword>
<dbReference type="PANTHER" id="PTHR45765">
    <property type="entry name" value="METHIONINE--TRNA LIGASE"/>
    <property type="match status" value="1"/>
</dbReference>
<evidence type="ECO:0000256" key="11">
    <source>
        <dbReference type="ARBA" id="ARBA00030904"/>
    </source>
</evidence>
<dbReference type="Proteomes" id="UP000192247">
    <property type="component" value="Unassembled WGS sequence"/>
</dbReference>
<dbReference type="InterPro" id="IPR014729">
    <property type="entry name" value="Rossmann-like_a/b/a_fold"/>
</dbReference>
<evidence type="ECO:0000256" key="1">
    <source>
        <dbReference type="ARBA" id="ARBA00004496"/>
    </source>
</evidence>
<dbReference type="NCBIfam" id="TIGR00398">
    <property type="entry name" value="metG"/>
    <property type="match status" value="1"/>
</dbReference>
<comment type="similarity">
    <text evidence="2 13">Belongs to the class-I aminoacyl-tRNA synthetase family.</text>
</comment>
<dbReference type="STRING" id="418985.A0A1V9XXZ8"/>
<evidence type="ECO:0000256" key="6">
    <source>
        <dbReference type="ARBA" id="ARBA00022598"/>
    </source>
</evidence>
<dbReference type="SUPFAM" id="SSF52374">
    <property type="entry name" value="Nucleotidylyl transferase"/>
    <property type="match status" value="1"/>
</dbReference>
<comment type="subcellular location">
    <subcellularLocation>
        <location evidence="1">Cytoplasm</location>
    </subcellularLocation>
</comment>
<dbReference type="SMART" id="SM00991">
    <property type="entry name" value="WHEP-TRS"/>
    <property type="match status" value="1"/>
</dbReference>
<dbReference type="InterPro" id="IPR009068">
    <property type="entry name" value="uS15_NS1_RNA-bd_sf"/>
</dbReference>